<proteinExistence type="predicted"/>
<evidence type="ECO:0000256" key="1">
    <source>
        <dbReference type="SAM" id="MobiDB-lite"/>
    </source>
</evidence>
<keyword evidence="2" id="KW-1133">Transmembrane helix</keyword>
<dbReference type="OrthoDB" id="5193769at2"/>
<feature type="region of interest" description="Disordered" evidence="1">
    <location>
        <begin position="277"/>
        <end position="296"/>
    </location>
</feature>
<evidence type="ECO:0000313" key="4">
    <source>
        <dbReference type="Proteomes" id="UP000192674"/>
    </source>
</evidence>
<feature type="transmembrane region" description="Helical" evidence="2">
    <location>
        <begin position="40"/>
        <end position="59"/>
    </location>
</feature>
<evidence type="ECO:0000256" key="2">
    <source>
        <dbReference type="SAM" id="Phobius"/>
    </source>
</evidence>
<sequence>MVNSRGNLTAFAAGTVVATLVGVGAKLAWDGVIDGVAGSVVWVIVALIVAVILLIAVVTRTSTKVDHLIEKAAFSIRYYPADAPDTLYQRSREVISQAGSQAQIYAVNSYVEVFRKAAGSLESEKDLREQRDYLKQFERKFETVLYHRLIQVQNGHLKDKKDEKYDLAKSLAPAYLDHYRAMAEFAENNPSKDVKIVKVPAKLPASFVVVKDRNSSGGRIIWQVNMHDPNAPSTEFERIMGVFIITDPDALLVPRFMQWFTELNRGSQDIRAADLTERKVNSDDEGPSGSAAAEGH</sequence>
<gene>
    <name evidence="3" type="ORF">SAMN05661093_01475</name>
</gene>
<name>A0A1Y5X3I9_KIBAR</name>
<protein>
    <submittedName>
        <fullName evidence="3">Uncharacterized protein</fullName>
    </submittedName>
</protein>
<keyword evidence="4" id="KW-1185">Reference proteome</keyword>
<dbReference type="EMBL" id="FWXV01000001">
    <property type="protein sequence ID" value="SMC69555.1"/>
    <property type="molecule type" value="Genomic_DNA"/>
</dbReference>
<dbReference type="RefSeq" id="WP_033391902.1">
    <property type="nucleotide sequence ID" value="NZ_FWXV01000001.1"/>
</dbReference>
<evidence type="ECO:0000313" key="3">
    <source>
        <dbReference type="EMBL" id="SMC69555.1"/>
    </source>
</evidence>
<reference evidence="3 4" key="1">
    <citation type="submission" date="2017-04" db="EMBL/GenBank/DDBJ databases">
        <authorList>
            <person name="Afonso C.L."/>
            <person name="Miller P.J."/>
            <person name="Scott M.A."/>
            <person name="Spackman E."/>
            <person name="Goraichik I."/>
            <person name="Dimitrov K.M."/>
            <person name="Suarez D.L."/>
            <person name="Swayne D.E."/>
        </authorList>
    </citation>
    <scope>NUCLEOTIDE SEQUENCE [LARGE SCALE GENOMIC DNA]</scope>
    <source>
        <strain evidence="3 4">DSM 43828</strain>
    </source>
</reference>
<dbReference type="AlphaFoldDB" id="A0A1Y5X3I9"/>
<keyword evidence="2" id="KW-0472">Membrane</keyword>
<organism evidence="3 4">
    <name type="scientific">Kibdelosporangium aridum</name>
    <dbReference type="NCBI Taxonomy" id="2030"/>
    <lineage>
        <taxon>Bacteria</taxon>
        <taxon>Bacillati</taxon>
        <taxon>Actinomycetota</taxon>
        <taxon>Actinomycetes</taxon>
        <taxon>Pseudonocardiales</taxon>
        <taxon>Pseudonocardiaceae</taxon>
        <taxon>Kibdelosporangium</taxon>
    </lineage>
</organism>
<keyword evidence="2" id="KW-0812">Transmembrane</keyword>
<dbReference type="Proteomes" id="UP000192674">
    <property type="component" value="Unassembled WGS sequence"/>
</dbReference>
<accession>A0A1Y5X3I9</accession>